<dbReference type="SUPFAM" id="SSF48452">
    <property type="entry name" value="TPR-like"/>
    <property type="match status" value="1"/>
</dbReference>
<gene>
    <name evidence="2" type="ORF">JKP88DRAFT_293655</name>
</gene>
<comment type="caution">
    <text evidence="2">The sequence shown here is derived from an EMBL/GenBank/DDBJ whole genome shotgun (WGS) entry which is preliminary data.</text>
</comment>
<dbReference type="EMBL" id="JAFCMP010000007">
    <property type="protein sequence ID" value="KAG5192380.1"/>
    <property type="molecule type" value="Genomic_DNA"/>
</dbReference>
<feature type="region of interest" description="Disordered" evidence="1">
    <location>
        <begin position="239"/>
        <end position="263"/>
    </location>
</feature>
<evidence type="ECO:0000313" key="2">
    <source>
        <dbReference type="EMBL" id="KAG5192380.1"/>
    </source>
</evidence>
<keyword evidence="3" id="KW-1185">Reference proteome</keyword>
<name>A0A835ZJP9_9STRA</name>
<accession>A0A835ZJP9</accession>
<feature type="compositionally biased region" description="Low complexity" evidence="1">
    <location>
        <begin position="245"/>
        <end position="257"/>
    </location>
</feature>
<proteinExistence type="predicted"/>
<dbReference type="Proteomes" id="UP000664859">
    <property type="component" value="Unassembled WGS sequence"/>
</dbReference>
<dbReference type="InterPro" id="IPR011990">
    <property type="entry name" value="TPR-like_helical_dom_sf"/>
</dbReference>
<organism evidence="2 3">
    <name type="scientific">Tribonema minus</name>
    <dbReference type="NCBI Taxonomy" id="303371"/>
    <lineage>
        <taxon>Eukaryota</taxon>
        <taxon>Sar</taxon>
        <taxon>Stramenopiles</taxon>
        <taxon>Ochrophyta</taxon>
        <taxon>PX clade</taxon>
        <taxon>Xanthophyceae</taxon>
        <taxon>Tribonematales</taxon>
        <taxon>Tribonemataceae</taxon>
        <taxon>Tribonema</taxon>
    </lineage>
</organism>
<evidence type="ECO:0000313" key="3">
    <source>
        <dbReference type="Proteomes" id="UP000664859"/>
    </source>
</evidence>
<protein>
    <submittedName>
        <fullName evidence="2">Uncharacterized protein</fullName>
    </submittedName>
</protein>
<dbReference type="Gene3D" id="1.25.40.10">
    <property type="entry name" value="Tetratricopeptide repeat domain"/>
    <property type="match status" value="1"/>
</dbReference>
<sequence length="405" mass="43301">MTHVKAVDTESNVTMHITLRHSVAAADGGSAATTAAQRRDRAARRLAEGGASGVKLISGAGEALHSAKVVEYSIERTAPRTRPVASAGTPAAAKTAADANSYYGAQLRPELLSCSGLRGGSSGSSATSASVERAPIRVDKHMRVYLDVDGVHVDIHLCKPEARAGDEAVLSAVLGAINVVTDHTPTARDHFLLGALYMKQCLQQQEQQQEPPPQQQQQYAGASVLLQQQHDHRAQLLALPPPPQQQQQPAQQQQQQEEQLEGNRAAATLSRALQHFAAAYAAEVPLSRECRTLSAGEWAQLVHGYGALLSSSGDAECALCVFSAARDEAPRSPAARYAVACAHAELGDAVSALQELEAALSLQAQLPRRAQTQTPDPSRDLAFRNYWNHPQLQRLTQLYVTAESC</sequence>
<dbReference type="AlphaFoldDB" id="A0A835ZJP9"/>
<evidence type="ECO:0000256" key="1">
    <source>
        <dbReference type="SAM" id="MobiDB-lite"/>
    </source>
</evidence>
<reference evidence="2" key="1">
    <citation type="submission" date="2021-02" db="EMBL/GenBank/DDBJ databases">
        <title>First Annotated Genome of the Yellow-green Alga Tribonema minus.</title>
        <authorList>
            <person name="Mahan K.M."/>
        </authorList>
    </citation>
    <scope>NUCLEOTIDE SEQUENCE</scope>
    <source>
        <strain evidence="2">UTEX B ZZ1240</strain>
    </source>
</reference>